<accession>A0AAV7RYA1</accession>
<feature type="compositionally biased region" description="Basic and acidic residues" evidence="1">
    <location>
        <begin position="27"/>
        <end position="47"/>
    </location>
</feature>
<evidence type="ECO:0000313" key="3">
    <source>
        <dbReference type="Proteomes" id="UP001066276"/>
    </source>
</evidence>
<feature type="region of interest" description="Disordered" evidence="1">
    <location>
        <begin position="1"/>
        <end position="93"/>
    </location>
</feature>
<keyword evidence="3" id="KW-1185">Reference proteome</keyword>
<dbReference type="EMBL" id="JANPWB010000009">
    <property type="protein sequence ID" value="KAJ1157299.1"/>
    <property type="molecule type" value="Genomic_DNA"/>
</dbReference>
<protein>
    <submittedName>
        <fullName evidence="2">Uncharacterized protein</fullName>
    </submittedName>
</protein>
<dbReference type="AlphaFoldDB" id="A0AAV7RYA1"/>
<comment type="caution">
    <text evidence="2">The sequence shown here is derived from an EMBL/GenBank/DDBJ whole genome shotgun (WGS) entry which is preliminary data.</text>
</comment>
<gene>
    <name evidence="2" type="ORF">NDU88_010014</name>
</gene>
<sequence length="93" mass="10643">MNLDKCQDVTEEDFSVRHPGGTKQRNPLKEDEWFRGVTPEKLHKGETEGEEVLEMRAQSGRGRELEEEDAEGGNAGPAREKPEPQKQLRAERR</sequence>
<organism evidence="2 3">
    <name type="scientific">Pleurodeles waltl</name>
    <name type="common">Iberian ribbed newt</name>
    <dbReference type="NCBI Taxonomy" id="8319"/>
    <lineage>
        <taxon>Eukaryota</taxon>
        <taxon>Metazoa</taxon>
        <taxon>Chordata</taxon>
        <taxon>Craniata</taxon>
        <taxon>Vertebrata</taxon>
        <taxon>Euteleostomi</taxon>
        <taxon>Amphibia</taxon>
        <taxon>Batrachia</taxon>
        <taxon>Caudata</taxon>
        <taxon>Salamandroidea</taxon>
        <taxon>Salamandridae</taxon>
        <taxon>Pleurodelinae</taxon>
        <taxon>Pleurodeles</taxon>
    </lineage>
</organism>
<reference evidence="2" key="1">
    <citation type="journal article" date="2022" name="bioRxiv">
        <title>Sequencing and chromosome-scale assembly of the giantPleurodeles waltlgenome.</title>
        <authorList>
            <person name="Brown T."/>
            <person name="Elewa A."/>
            <person name="Iarovenko S."/>
            <person name="Subramanian E."/>
            <person name="Araus A.J."/>
            <person name="Petzold A."/>
            <person name="Susuki M."/>
            <person name="Suzuki K.-i.T."/>
            <person name="Hayashi T."/>
            <person name="Toyoda A."/>
            <person name="Oliveira C."/>
            <person name="Osipova E."/>
            <person name="Leigh N.D."/>
            <person name="Simon A."/>
            <person name="Yun M.H."/>
        </authorList>
    </citation>
    <scope>NUCLEOTIDE SEQUENCE</scope>
    <source>
        <strain evidence="2">20211129_DDA</strain>
        <tissue evidence="2">Liver</tissue>
    </source>
</reference>
<evidence type="ECO:0000256" key="1">
    <source>
        <dbReference type="SAM" id="MobiDB-lite"/>
    </source>
</evidence>
<evidence type="ECO:0000313" key="2">
    <source>
        <dbReference type="EMBL" id="KAJ1157299.1"/>
    </source>
</evidence>
<proteinExistence type="predicted"/>
<name>A0AAV7RYA1_PLEWA</name>
<dbReference type="Proteomes" id="UP001066276">
    <property type="component" value="Chromosome 5"/>
</dbReference>
<feature type="compositionally biased region" description="Basic and acidic residues" evidence="1">
    <location>
        <begin position="78"/>
        <end position="93"/>
    </location>
</feature>